<accession>A0A3R7PUW8</accession>
<comment type="caution">
    <text evidence="2">The sequence shown here is derived from an EMBL/GenBank/DDBJ whole genome shotgun (WGS) entry which is preliminary data.</text>
</comment>
<evidence type="ECO:0000313" key="2">
    <source>
        <dbReference type="EMBL" id="ROT77755.1"/>
    </source>
</evidence>
<dbReference type="Proteomes" id="UP000283509">
    <property type="component" value="Unassembled WGS sequence"/>
</dbReference>
<evidence type="ECO:0000313" key="3">
    <source>
        <dbReference type="Proteomes" id="UP000283509"/>
    </source>
</evidence>
<protein>
    <submittedName>
        <fullName evidence="2">Uncharacterized protein</fullName>
    </submittedName>
</protein>
<evidence type="ECO:0000256" key="1">
    <source>
        <dbReference type="SAM" id="MobiDB-lite"/>
    </source>
</evidence>
<feature type="compositionally biased region" description="Low complexity" evidence="1">
    <location>
        <begin position="199"/>
        <end position="219"/>
    </location>
</feature>
<keyword evidence="3" id="KW-1185">Reference proteome</keyword>
<dbReference type="AlphaFoldDB" id="A0A3R7PUW8"/>
<dbReference type="EMBL" id="QCYY01001483">
    <property type="protein sequence ID" value="ROT77755.1"/>
    <property type="molecule type" value="Genomic_DNA"/>
</dbReference>
<organism evidence="2 3">
    <name type="scientific">Penaeus vannamei</name>
    <name type="common">Whiteleg shrimp</name>
    <name type="synonym">Litopenaeus vannamei</name>
    <dbReference type="NCBI Taxonomy" id="6689"/>
    <lineage>
        <taxon>Eukaryota</taxon>
        <taxon>Metazoa</taxon>
        <taxon>Ecdysozoa</taxon>
        <taxon>Arthropoda</taxon>
        <taxon>Crustacea</taxon>
        <taxon>Multicrustacea</taxon>
        <taxon>Malacostraca</taxon>
        <taxon>Eumalacostraca</taxon>
        <taxon>Eucarida</taxon>
        <taxon>Decapoda</taxon>
        <taxon>Dendrobranchiata</taxon>
        <taxon>Penaeoidea</taxon>
        <taxon>Penaeidae</taxon>
        <taxon>Penaeus</taxon>
    </lineage>
</organism>
<reference evidence="2 3" key="2">
    <citation type="submission" date="2019-01" db="EMBL/GenBank/DDBJ databases">
        <title>The decoding of complex shrimp genome reveals the adaptation for benthos swimmer, frequently molting mechanism and breeding impact on genome.</title>
        <authorList>
            <person name="Sun Y."/>
            <person name="Gao Y."/>
            <person name="Yu Y."/>
        </authorList>
    </citation>
    <scope>NUCLEOTIDE SEQUENCE [LARGE SCALE GENOMIC DNA]</scope>
    <source>
        <tissue evidence="2">Muscle</tissue>
    </source>
</reference>
<name>A0A3R7PUW8_PENVA</name>
<proteinExistence type="predicted"/>
<dbReference type="OrthoDB" id="6381952at2759"/>
<reference evidence="2 3" key="1">
    <citation type="submission" date="2018-04" db="EMBL/GenBank/DDBJ databases">
        <authorList>
            <person name="Zhang X."/>
            <person name="Yuan J."/>
            <person name="Li F."/>
            <person name="Xiang J."/>
        </authorList>
    </citation>
    <scope>NUCLEOTIDE SEQUENCE [LARGE SCALE GENOMIC DNA]</scope>
    <source>
        <tissue evidence="2">Muscle</tissue>
    </source>
</reference>
<gene>
    <name evidence="2" type="ORF">C7M84_003562</name>
</gene>
<feature type="region of interest" description="Disordered" evidence="1">
    <location>
        <begin position="185"/>
        <end position="236"/>
    </location>
</feature>
<sequence length="315" mass="35080">MQPPSSVRKVTFSYIVFALERADDTSKRLPLSFPANSHRSFHRHYITPLPCSRAERAQLPRSESHIICQALALIPTGAVEEFRHISTQPDLVPEDRGHAREVPGRLEFTVVDSALGEKEAVPANKTSDPSRSRQLSLIYQGVYAPDARFNAFADGVMVNMVAEMKRKRMDPLYFRVYDRGVVEHVSTQSTRGGRRDEPSAVSSSFADPSSDTAQSSSRSNNRRGRGSDRPPPLPIAAIKPHRRYKQRSCRRSLSRVANQPAFPLCKTRVSVRTNLKPSLNFPSIAELSKSLPTSFLPLLSPLFSPSSSFVVVLLI</sequence>